<name>A0A2M6YSV6_9BACT</name>
<dbReference type="Proteomes" id="UP000230184">
    <property type="component" value="Unassembled WGS sequence"/>
</dbReference>
<evidence type="ECO:0000313" key="1">
    <source>
        <dbReference type="EMBL" id="PIU36610.1"/>
    </source>
</evidence>
<dbReference type="EMBL" id="PEWY01000144">
    <property type="protein sequence ID" value="PIU36610.1"/>
    <property type="molecule type" value="Genomic_DNA"/>
</dbReference>
<accession>A0A2M6YSV6</accession>
<evidence type="ECO:0000313" key="2">
    <source>
        <dbReference type="Proteomes" id="UP000230184"/>
    </source>
</evidence>
<sequence>MADSPRINPVFISDVINTPRRFLSSLSNFRLFNFGSPSAPEVPVEQNRVANIEVDPAEIAKVRQVTPPANVIFKEILKGVSTGVNAETGEKYINVKAGTKYRIVGTVIINGKQYPKIEFIK</sequence>
<dbReference type="AlphaFoldDB" id="A0A2M6YSV6"/>
<reference evidence="2" key="1">
    <citation type="submission" date="2017-09" db="EMBL/GenBank/DDBJ databases">
        <title>Depth-based differentiation of microbial function through sediment-hosted aquifers and enrichment of novel symbionts in the deep terrestrial subsurface.</title>
        <authorList>
            <person name="Probst A.J."/>
            <person name="Ladd B."/>
            <person name="Jarett J.K."/>
            <person name="Geller-Mcgrath D.E."/>
            <person name="Sieber C.M.K."/>
            <person name="Emerson J.B."/>
            <person name="Anantharaman K."/>
            <person name="Thomas B.C."/>
            <person name="Malmstrom R."/>
            <person name="Stieglmeier M."/>
            <person name="Klingl A."/>
            <person name="Woyke T."/>
            <person name="Ryan C.M."/>
            <person name="Banfield J.F."/>
        </authorList>
    </citation>
    <scope>NUCLEOTIDE SEQUENCE [LARGE SCALE GENOMIC DNA]</scope>
</reference>
<protein>
    <submittedName>
        <fullName evidence="1">Uncharacterized protein</fullName>
    </submittedName>
</protein>
<organism evidence="1 2">
    <name type="scientific">Candidatus Roizmanbacteria bacterium CG07_land_8_20_14_0_80_34_15</name>
    <dbReference type="NCBI Taxonomy" id="1974849"/>
    <lineage>
        <taxon>Bacteria</taxon>
        <taxon>Candidatus Roizmaniibacteriota</taxon>
    </lineage>
</organism>
<proteinExistence type="predicted"/>
<comment type="caution">
    <text evidence="1">The sequence shown here is derived from an EMBL/GenBank/DDBJ whole genome shotgun (WGS) entry which is preliminary data.</text>
</comment>
<gene>
    <name evidence="1" type="ORF">COT02_05120</name>
</gene>